<feature type="non-terminal residue" evidence="2">
    <location>
        <position position="1"/>
    </location>
</feature>
<dbReference type="EMBL" id="NCSJ02000197">
    <property type="protein sequence ID" value="RFU27625.1"/>
    <property type="molecule type" value="Genomic_DNA"/>
</dbReference>
<comment type="caution">
    <text evidence="2">The sequence shown here is derived from an EMBL/GenBank/DDBJ whole genome shotgun (WGS) entry which is preliminary data.</text>
</comment>
<protein>
    <recommendedName>
        <fullName evidence="4">BZIP domain-containing protein</fullName>
    </recommendedName>
</protein>
<evidence type="ECO:0000313" key="3">
    <source>
        <dbReference type="Proteomes" id="UP000258309"/>
    </source>
</evidence>
<reference evidence="2 3" key="1">
    <citation type="submission" date="2018-05" db="EMBL/GenBank/DDBJ databases">
        <title>Draft genome sequence of Scytalidium lignicola DSM 105466, a ubiquitous saprotrophic fungus.</title>
        <authorList>
            <person name="Buettner E."/>
            <person name="Gebauer A.M."/>
            <person name="Hofrichter M."/>
            <person name="Liers C."/>
            <person name="Kellner H."/>
        </authorList>
    </citation>
    <scope>NUCLEOTIDE SEQUENCE [LARGE SCALE GENOMIC DNA]</scope>
    <source>
        <strain evidence="2 3">DSM 105466</strain>
    </source>
</reference>
<dbReference type="AlphaFoldDB" id="A0A3E2H2Q2"/>
<sequence length="624" mass="70415">MEEHREMAPKIIQSLDDHGTPPGPGARRSWDRIGGGTDEGQATARLPIPTVFHSLEFVDMNAATHAERERNRRIVRSTAMRSFRQKQKQKQQREMEIGVPQQANVNVDVNTRNNTEIETIAPDDLTLVPENYFLDDPWITTTYTDWPEPFRSDFDSSGFITGVTEQNESGDSIFSKQPSPVSTIGSPLSLVGQGRVDPFRIENVNVDLHFHELMDHSLTILWPGFRVPGPNGSASHHPRAWLEKTYERPVVKHAMLFGASVHMDVLRSPHLSLNNPVRLYHKIQTMKLLKEELKRPEKTPTPLDDIILSVLTLGTNEVELLANIDGPALSNPFNSPMISLQWLDLYGSINHIPAHTTAMRSLVDRRGGLEKIELNGLAEILSFSDILDATQKLSKPFWPLLVRTIPTTYETPNFPPKTTGRRFQDLLTLGINDAATTILQAIADLTVIIDHHCRGINFIPDINIFVRHRNTLQHRLMSLPRGEELEYGEVNSICLYESIRHTAILFSVAVTFALPPQSGIFQTLASRLKTIMEESKFDLCWQLCPETLMWMLVLGGIASAGTTERNWYVQNLAAVSAALKLSEWDEVEKVLSEFLWLRSVCGTGGRVLWIEVMNDRALQQHSKE</sequence>
<proteinExistence type="predicted"/>
<dbReference type="Pfam" id="PF11951">
    <property type="entry name" value="Fungal_trans_2"/>
    <property type="match status" value="1"/>
</dbReference>
<evidence type="ECO:0000313" key="2">
    <source>
        <dbReference type="EMBL" id="RFU27625.1"/>
    </source>
</evidence>
<dbReference type="Proteomes" id="UP000258309">
    <property type="component" value="Unassembled WGS sequence"/>
</dbReference>
<dbReference type="OrthoDB" id="3469466at2759"/>
<evidence type="ECO:0000256" key="1">
    <source>
        <dbReference type="SAM" id="MobiDB-lite"/>
    </source>
</evidence>
<gene>
    <name evidence="2" type="ORF">B7463_g8700</name>
</gene>
<dbReference type="PANTHER" id="PTHR37540:SF5">
    <property type="entry name" value="TRANSCRIPTION FACTOR DOMAIN-CONTAINING PROTEIN"/>
    <property type="match status" value="1"/>
</dbReference>
<accession>A0A3E2H2Q2</accession>
<feature type="non-terminal residue" evidence="2">
    <location>
        <position position="624"/>
    </location>
</feature>
<feature type="region of interest" description="Disordered" evidence="1">
    <location>
        <begin position="13"/>
        <end position="42"/>
    </location>
</feature>
<dbReference type="STRING" id="5539.A0A3E2H2Q2"/>
<dbReference type="OMA" id="AGHMQTR"/>
<dbReference type="PANTHER" id="PTHR37540">
    <property type="entry name" value="TRANSCRIPTION FACTOR (ACR-2), PUTATIVE-RELATED-RELATED"/>
    <property type="match status" value="1"/>
</dbReference>
<organism evidence="2 3">
    <name type="scientific">Scytalidium lignicola</name>
    <name type="common">Hyphomycete</name>
    <dbReference type="NCBI Taxonomy" id="5539"/>
    <lineage>
        <taxon>Eukaryota</taxon>
        <taxon>Fungi</taxon>
        <taxon>Dikarya</taxon>
        <taxon>Ascomycota</taxon>
        <taxon>Pezizomycotina</taxon>
        <taxon>Leotiomycetes</taxon>
        <taxon>Leotiomycetes incertae sedis</taxon>
        <taxon>Scytalidium</taxon>
    </lineage>
</organism>
<keyword evidence="3" id="KW-1185">Reference proteome</keyword>
<evidence type="ECO:0008006" key="4">
    <source>
        <dbReference type="Google" id="ProtNLM"/>
    </source>
</evidence>
<dbReference type="InterPro" id="IPR021858">
    <property type="entry name" value="Fun_TF"/>
</dbReference>
<name>A0A3E2H2Q2_SCYLI</name>